<dbReference type="AlphaFoldDB" id="A0A5B7DWS7"/>
<name>A0A5B7DWS7_PORTR</name>
<evidence type="ECO:0000313" key="3">
    <source>
        <dbReference type="Proteomes" id="UP000324222"/>
    </source>
</evidence>
<reference evidence="2 3" key="1">
    <citation type="submission" date="2019-05" db="EMBL/GenBank/DDBJ databases">
        <title>Another draft genome of Portunus trituberculatus and its Hox gene families provides insights of decapod evolution.</title>
        <authorList>
            <person name="Jeong J.-H."/>
            <person name="Song I."/>
            <person name="Kim S."/>
            <person name="Choi T."/>
            <person name="Kim D."/>
            <person name="Ryu S."/>
            <person name="Kim W."/>
        </authorList>
    </citation>
    <scope>NUCLEOTIDE SEQUENCE [LARGE SCALE GENOMIC DNA]</scope>
    <source>
        <tissue evidence="2">Muscle</tissue>
    </source>
</reference>
<evidence type="ECO:0000313" key="2">
    <source>
        <dbReference type="EMBL" id="MPC25980.1"/>
    </source>
</evidence>
<keyword evidence="1" id="KW-0175">Coiled coil</keyword>
<keyword evidence="3" id="KW-1185">Reference proteome</keyword>
<protein>
    <submittedName>
        <fullName evidence="2">Uncharacterized protein</fullName>
    </submittedName>
</protein>
<evidence type="ECO:0000256" key="1">
    <source>
        <dbReference type="SAM" id="Coils"/>
    </source>
</evidence>
<gene>
    <name evidence="2" type="ORF">E2C01_019106</name>
</gene>
<feature type="coiled-coil region" evidence="1">
    <location>
        <begin position="42"/>
        <end position="69"/>
    </location>
</feature>
<organism evidence="2 3">
    <name type="scientific">Portunus trituberculatus</name>
    <name type="common">Swimming crab</name>
    <name type="synonym">Neptunus trituberculatus</name>
    <dbReference type="NCBI Taxonomy" id="210409"/>
    <lineage>
        <taxon>Eukaryota</taxon>
        <taxon>Metazoa</taxon>
        <taxon>Ecdysozoa</taxon>
        <taxon>Arthropoda</taxon>
        <taxon>Crustacea</taxon>
        <taxon>Multicrustacea</taxon>
        <taxon>Malacostraca</taxon>
        <taxon>Eumalacostraca</taxon>
        <taxon>Eucarida</taxon>
        <taxon>Decapoda</taxon>
        <taxon>Pleocyemata</taxon>
        <taxon>Brachyura</taxon>
        <taxon>Eubrachyura</taxon>
        <taxon>Portunoidea</taxon>
        <taxon>Portunidae</taxon>
        <taxon>Portuninae</taxon>
        <taxon>Portunus</taxon>
    </lineage>
</organism>
<proteinExistence type="predicted"/>
<accession>A0A5B7DWS7</accession>
<dbReference type="EMBL" id="VSRR010001538">
    <property type="protein sequence ID" value="MPC25980.1"/>
    <property type="molecule type" value="Genomic_DNA"/>
</dbReference>
<dbReference type="Proteomes" id="UP000324222">
    <property type="component" value="Unassembled WGS sequence"/>
</dbReference>
<comment type="caution">
    <text evidence="2">The sequence shown here is derived from an EMBL/GenBank/DDBJ whole genome shotgun (WGS) entry which is preliminary data.</text>
</comment>
<sequence length="95" mass="11037">MRRIITVEKGYKCPREMITVVFKKQEQLKVENQKVWEKCDMLANKVKMNNEMKEILDEIKRKNSILKGKCENYGLEFQGLQDKLNTSVGTAKGIG</sequence>